<dbReference type="InterPro" id="IPR038770">
    <property type="entry name" value="Na+/solute_symporter_sf"/>
</dbReference>
<evidence type="ECO:0000256" key="4">
    <source>
        <dbReference type="ARBA" id="ARBA00023136"/>
    </source>
</evidence>
<keyword evidence="3 6" id="KW-1133">Transmembrane helix</keyword>
<feature type="compositionally biased region" description="Polar residues" evidence="5">
    <location>
        <begin position="19"/>
        <end position="29"/>
    </location>
</feature>
<feature type="transmembrane region" description="Helical" evidence="6">
    <location>
        <begin position="249"/>
        <end position="270"/>
    </location>
</feature>
<dbReference type="AlphaFoldDB" id="A0A239XYU4"/>
<evidence type="ECO:0000313" key="7">
    <source>
        <dbReference type="EMBL" id="SNV51787.1"/>
    </source>
</evidence>
<evidence type="ECO:0000256" key="2">
    <source>
        <dbReference type="ARBA" id="ARBA00022692"/>
    </source>
</evidence>
<feature type="transmembrane region" description="Helical" evidence="6">
    <location>
        <begin position="62"/>
        <end position="81"/>
    </location>
</feature>
<feature type="transmembrane region" description="Helical" evidence="6">
    <location>
        <begin position="307"/>
        <end position="330"/>
    </location>
</feature>
<evidence type="ECO:0000256" key="5">
    <source>
        <dbReference type="SAM" id="MobiDB-lite"/>
    </source>
</evidence>
<dbReference type="RefSeq" id="WP_083316937.1">
    <property type="nucleotide sequence ID" value="NZ_CP009211.1"/>
</dbReference>
<proteinExistence type="predicted"/>
<accession>A0A239XYU4</accession>
<feature type="region of interest" description="Disordered" evidence="5">
    <location>
        <begin position="1"/>
        <end position="29"/>
    </location>
</feature>
<evidence type="ECO:0000256" key="1">
    <source>
        <dbReference type="ARBA" id="ARBA00004141"/>
    </source>
</evidence>
<feature type="transmembrane region" description="Helical" evidence="6">
    <location>
        <begin position="217"/>
        <end position="237"/>
    </location>
</feature>
<feature type="transmembrane region" description="Helical" evidence="6">
    <location>
        <begin position="143"/>
        <end position="168"/>
    </location>
</feature>
<protein>
    <submittedName>
        <fullName evidence="7">Predicted Na+-dependent transporter</fullName>
    </submittedName>
</protein>
<evidence type="ECO:0000256" key="3">
    <source>
        <dbReference type="ARBA" id="ARBA00022989"/>
    </source>
</evidence>
<keyword evidence="4 6" id="KW-0472">Membrane</keyword>
<sequence length="340" mass="35349">MTPQERTASGRLHEKSRTRSVTNTEPGKQQSTSTSIAVIGFPLMIVVFGAIGVIWPNSVSPVAPHIPELLGVVMFLMGLSLKVEDLRVLKSAPYSVLIAVVAQYLIMPLLGYAIAICLNLEPLLVAGLVVLGSVPGGASSNIVAYLAGGNVALSVAATSVSTILAPLLSPVLVLWLVGSRVEVDAGAMVTQILKMVLVPVFLGVVVQLVLRQVVERLAPVVPWLSAAALAVVIAGIMSGSSDTILQSGLIVVIAVMIHNALGFCLGFLAAKLAGLQERERRSIAIEVGMQNAGLAATLSSLSFGPLAALPAAVATIWHNIAGAIFASFLLKFRDQDGSKV</sequence>
<dbReference type="Pfam" id="PF01758">
    <property type="entry name" value="SBF"/>
    <property type="match status" value="1"/>
</dbReference>
<comment type="subcellular location">
    <subcellularLocation>
        <location evidence="1">Membrane</location>
        <topology evidence="1">Multi-pass membrane protein</topology>
    </subcellularLocation>
</comment>
<feature type="transmembrane region" description="Helical" evidence="6">
    <location>
        <begin position="282"/>
        <end position="301"/>
    </location>
</feature>
<keyword evidence="2 6" id="KW-0812">Transmembrane</keyword>
<dbReference type="Proteomes" id="UP000215374">
    <property type="component" value="Chromosome 1"/>
</dbReference>
<dbReference type="Gene3D" id="1.20.1530.20">
    <property type="match status" value="1"/>
</dbReference>
<feature type="transmembrane region" description="Helical" evidence="6">
    <location>
        <begin position="36"/>
        <end position="56"/>
    </location>
</feature>
<dbReference type="InterPro" id="IPR002657">
    <property type="entry name" value="BilAc:Na_symport/Acr3"/>
</dbReference>
<feature type="transmembrane region" description="Helical" evidence="6">
    <location>
        <begin position="88"/>
        <end position="106"/>
    </location>
</feature>
<organism evidence="7 8">
    <name type="scientific">Corynebacterium imitans</name>
    <dbReference type="NCBI Taxonomy" id="156978"/>
    <lineage>
        <taxon>Bacteria</taxon>
        <taxon>Bacillati</taxon>
        <taxon>Actinomycetota</taxon>
        <taxon>Actinomycetes</taxon>
        <taxon>Mycobacteriales</taxon>
        <taxon>Corynebacteriaceae</taxon>
        <taxon>Corynebacterium</taxon>
    </lineage>
</organism>
<dbReference type="EMBL" id="LT906467">
    <property type="protein sequence ID" value="SNV51787.1"/>
    <property type="molecule type" value="Genomic_DNA"/>
</dbReference>
<dbReference type="OrthoDB" id="9806785at2"/>
<feature type="transmembrane region" description="Helical" evidence="6">
    <location>
        <begin position="188"/>
        <end position="210"/>
    </location>
</feature>
<dbReference type="PANTHER" id="PTHR10361">
    <property type="entry name" value="SODIUM-BILE ACID COTRANSPORTER"/>
    <property type="match status" value="1"/>
</dbReference>
<name>A0A239XYU4_9CORY</name>
<dbReference type="InterPro" id="IPR004710">
    <property type="entry name" value="Bilac:Na_transpt"/>
</dbReference>
<evidence type="ECO:0000256" key="6">
    <source>
        <dbReference type="SAM" id="Phobius"/>
    </source>
</evidence>
<evidence type="ECO:0000313" key="8">
    <source>
        <dbReference type="Proteomes" id="UP000215374"/>
    </source>
</evidence>
<reference evidence="7 8" key="1">
    <citation type="submission" date="2017-06" db="EMBL/GenBank/DDBJ databases">
        <authorList>
            <consortium name="Pathogen Informatics"/>
        </authorList>
    </citation>
    <scope>NUCLEOTIDE SEQUENCE [LARGE SCALE GENOMIC DNA]</scope>
    <source>
        <strain evidence="7 8">NCTC13015</strain>
    </source>
</reference>
<dbReference type="PANTHER" id="PTHR10361:SF28">
    <property type="entry name" value="P3 PROTEIN-RELATED"/>
    <property type="match status" value="1"/>
</dbReference>
<gene>
    <name evidence="7" type="ORF">SAMEA4535761_00002</name>
</gene>
<dbReference type="GO" id="GO:0016020">
    <property type="term" value="C:membrane"/>
    <property type="evidence" value="ECO:0007669"/>
    <property type="project" value="UniProtKB-SubCell"/>
</dbReference>